<dbReference type="InterPro" id="IPR009061">
    <property type="entry name" value="DNA-bd_dom_put_sf"/>
</dbReference>
<dbReference type="Pfam" id="PF12728">
    <property type="entry name" value="HTH_17"/>
    <property type="match status" value="1"/>
</dbReference>
<gene>
    <name evidence="2" type="ORF">SAMN02745195_02338</name>
</gene>
<name>A0A1M5AM75_9THEO</name>
<dbReference type="NCBIfam" id="TIGR01764">
    <property type="entry name" value="excise"/>
    <property type="match status" value="1"/>
</dbReference>
<protein>
    <submittedName>
        <fullName evidence="2">Transcriptional regulator, AlpA family</fullName>
    </submittedName>
</protein>
<dbReference type="AlphaFoldDB" id="A0A1M5AM75"/>
<dbReference type="SUPFAM" id="SSF46955">
    <property type="entry name" value="Putative DNA-binding domain"/>
    <property type="match status" value="1"/>
</dbReference>
<accession>A0A1M5AM75</accession>
<reference evidence="3" key="1">
    <citation type="submission" date="2016-11" db="EMBL/GenBank/DDBJ databases">
        <authorList>
            <person name="Varghese N."/>
            <person name="Submissions S."/>
        </authorList>
    </citation>
    <scope>NUCLEOTIDE SEQUENCE [LARGE SCALE GENOMIC DNA]</scope>
    <source>
        <strain evidence="3">DSM 18761</strain>
    </source>
</reference>
<organism evidence="2 3">
    <name type="scientific">Thermoanaerobacter uzonensis DSM 18761</name>
    <dbReference type="NCBI Taxonomy" id="1123369"/>
    <lineage>
        <taxon>Bacteria</taxon>
        <taxon>Bacillati</taxon>
        <taxon>Bacillota</taxon>
        <taxon>Clostridia</taxon>
        <taxon>Thermoanaerobacterales</taxon>
        <taxon>Thermoanaerobacteraceae</taxon>
        <taxon>Thermoanaerobacter</taxon>
    </lineage>
</organism>
<feature type="domain" description="Helix-turn-helix" evidence="1">
    <location>
        <begin position="43"/>
        <end position="91"/>
    </location>
</feature>
<dbReference type="RefSeq" id="WP_072969525.1">
    <property type="nucleotide sequence ID" value="NZ_FQUR01000024.1"/>
</dbReference>
<keyword evidence="3" id="KW-1185">Reference proteome</keyword>
<dbReference type="GO" id="GO:0003677">
    <property type="term" value="F:DNA binding"/>
    <property type="evidence" value="ECO:0007669"/>
    <property type="project" value="InterPro"/>
</dbReference>
<dbReference type="InterPro" id="IPR010093">
    <property type="entry name" value="SinI_DNA-bd"/>
</dbReference>
<evidence type="ECO:0000313" key="2">
    <source>
        <dbReference type="EMBL" id="SHF31012.1"/>
    </source>
</evidence>
<evidence type="ECO:0000313" key="3">
    <source>
        <dbReference type="Proteomes" id="UP000184127"/>
    </source>
</evidence>
<dbReference type="EMBL" id="FQUR01000024">
    <property type="protein sequence ID" value="SHF31012.1"/>
    <property type="molecule type" value="Genomic_DNA"/>
</dbReference>
<proteinExistence type="predicted"/>
<evidence type="ECO:0000259" key="1">
    <source>
        <dbReference type="Pfam" id="PF12728"/>
    </source>
</evidence>
<dbReference type="Proteomes" id="UP000184127">
    <property type="component" value="Unassembled WGS sequence"/>
</dbReference>
<sequence length="109" mass="12546">MDNRITIKFEVDITDVIAQIMQLLNTAEKDKEEQKPLSLLDAYTIDEAAKVLGVSKSYMYELAKHKDFPAIKIHGRKIIIPRRGLEEWMKKKFEEEKGTNKVVAIGGKR</sequence>
<dbReference type="InterPro" id="IPR041657">
    <property type="entry name" value="HTH_17"/>
</dbReference>